<evidence type="ECO:0000313" key="4">
    <source>
        <dbReference type="Proteomes" id="UP000054558"/>
    </source>
</evidence>
<dbReference type="EMBL" id="DF237316">
    <property type="protein sequence ID" value="GAQ87643.1"/>
    <property type="molecule type" value="Genomic_DNA"/>
</dbReference>
<keyword evidence="2" id="KW-0812">Transmembrane</keyword>
<keyword evidence="2" id="KW-0472">Membrane</keyword>
<dbReference type="PANTHER" id="PTHR34305">
    <property type="entry name" value="EXPRESSED PROTEIN"/>
    <property type="match status" value="1"/>
</dbReference>
<dbReference type="STRING" id="105231.A0A1Y1IAP7"/>
<keyword evidence="4" id="KW-1185">Reference proteome</keyword>
<accession>A0A1Y1IAP7</accession>
<feature type="region of interest" description="Disordered" evidence="1">
    <location>
        <begin position="30"/>
        <end position="67"/>
    </location>
</feature>
<evidence type="ECO:0000313" key="3">
    <source>
        <dbReference type="EMBL" id="GAQ87643.1"/>
    </source>
</evidence>
<dbReference type="PANTHER" id="PTHR34305:SF1">
    <property type="entry name" value="SWIM-TYPE DOMAIN-CONTAINING PROTEIN"/>
    <property type="match status" value="1"/>
</dbReference>
<dbReference type="AlphaFoldDB" id="A0A1Y1IAP7"/>
<dbReference type="OrthoDB" id="5598737at2759"/>
<evidence type="ECO:0000256" key="1">
    <source>
        <dbReference type="SAM" id="MobiDB-lite"/>
    </source>
</evidence>
<feature type="transmembrane region" description="Helical" evidence="2">
    <location>
        <begin position="1184"/>
        <end position="1206"/>
    </location>
</feature>
<proteinExistence type="predicted"/>
<reference evidence="3 4" key="1">
    <citation type="journal article" date="2014" name="Nat. Commun.">
        <title>Klebsormidium flaccidum genome reveals primary factors for plant terrestrial adaptation.</title>
        <authorList>
            <person name="Hori K."/>
            <person name="Maruyama F."/>
            <person name="Fujisawa T."/>
            <person name="Togashi T."/>
            <person name="Yamamoto N."/>
            <person name="Seo M."/>
            <person name="Sato S."/>
            <person name="Yamada T."/>
            <person name="Mori H."/>
            <person name="Tajima N."/>
            <person name="Moriyama T."/>
            <person name="Ikeuchi M."/>
            <person name="Watanabe M."/>
            <person name="Wada H."/>
            <person name="Kobayashi K."/>
            <person name="Saito M."/>
            <person name="Masuda T."/>
            <person name="Sasaki-Sekimoto Y."/>
            <person name="Mashiguchi K."/>
            <person name="Awai K."/>
            <person name="Shimojima M."/>
            <person name="Masuda S."/>
            <person name="Iwai M."/>
            <person name="Nobusawa T."/>
            <person name="Narise T."/>
            <person name="Kondo S."/>
            <person name="Saito H."/>
            <person name="Sato R."/>
            <person name="Murakawa M."/>
            <person name="Ihara Y."/>
            <person name="Oshima-Yamada Y."/>
            <person name="Ohtaka K."/>
            <person name="Satoh M."/>
            <person name="Sonobe K."/>
            <person name="Ishii M."/>
            <person name="Ohtani R."/>
            <person name="Kanamori-Sato M."/>
            <person name="Honoki R."/>
            <person name="Miyazaki D."/>
            <person name="Mochizuki H."/>
            <person name="Umetsu J."/>
            <person name="Higashi K."/>
            <person name="Shibata D."/>
            <person name="Kamiya Y."/>
            <person name="Sato N."/>
            <person name="Nakamura Y."/>
            <person name="Tabata S."/>
            <person name="Ida S."/>
            <person name="Kurokawa K."/>
            <person name="Ohta H."/>
        </authorList>
    </citation>
    <scope>NUCLEOTIDE SEQUENCE [LARGE SCALE GENOMIC DNA]</scope>
    <source>
        <strain evidence="3 4">NIES-2285</strain>
    </source>
</reference>
<organism evidence="3 4">
    <name type="scientific">Klebsormidium nitens</name>
    <name type="common">Green alga</name>
    <name type="synonym">Ulothrix nitens</name>
    <dbReference type="NCBI Taxonomy" id="105231"/>
    <lineage>
        <taxon>Eukaryota</taxon>
        <taxon>Viridiplantae</taxon>
        <taxon>Streptophyta</taxon>
        <taxon>Klebsormidiophyceae</taxon>
        <taxon>Klebsormidiales</taxon>
        <taxon>Klebsormidiaceae</taxon>
        <taxon>Klebsormidium</taxon>
    </lineage>
</organism>
<sequence>MVNVVFQRERSGAWLQRLQLTDQLLEEAAAANEGGRKRKNPKKSAAESSGRGMQAGKRPRAAPALEGGAPGIAGQATLFISGVLDGACRVLLPAGQDPEGPLLGRLYLTAWDHNRAKPKPLGKPCKEKALLQECWWDSQGRLNCTCHRGRLALDAPCVHKLVLASPCTDFIASSGLPTAKDLSSGAHVVEQLGEDPSGAFYAVRNSPKGVSPEHRMLHRTTAGAWYCEGKLSGCPAQECSHITAAKAALAAGRVQHSEGILLGPDALSTAAHWIEDWEGELPLLGEPGEQRVRGAGCAIERGATGEEAGLLGLIAGQKQGAAECLGINCFCLEHLVLFGEARPASEAGDLDGALETSSTSVEPWKRAPRGSKYWAEHRGELRSAAPRSAAGEPAEDARGEDAIQGWVPACHSCKLSETRQGGCRHAEAGRVQVPVMLLGTEALQITKPKLGKLADALVHHDPWISSLKGGLVRVSKLRDCHFRELSQMGMLRAACPIQPPPCGGKWVEHVKAAVIHASTWSERVLTTIYCCQCTSKAHTVHFCGEHLGLYCWTAGTILVQESLQLILKGMQRSGSAFSAELARDQEAFARSPESVVLSDESWRRASLDFFKLVGRQILECCSICGVHPEVLLADGIVGVANSDGGKRPGGLGNTSLDCRRTFVHPSQHSSGEALEKQSISGRDYCAASLEGGGMKRRLVLQPELRDLLARLSQHRPTSERLGQRLSEAEYPLLKAALAREDVKEVVRFSQVEGEPGRLPILARRRLLDEQVQMVREKNLAVLRLLWGIEADLEARGGSPRIWEHSPGEWGELLYDLGAHDADCGIIGTSGGLSVVRRLLLGYAATAASGPAVRRTPRGGAGRLRRRLLPGLLAPALHHLYILTALARGCTGFGDEHRDGWVIAALRPLNHAVELLRIQAERGALDGQETRLLADARGLADRLLPGVEALRPSPAQWAAMSGVERELLWERLGRDEEGHQMHPLPPGHGFRAELDALGHYALPGWEQKRGLPHYVTFEHANGKSRTGEEFKCNSGQTETEWDAANVPGLTRGGGKGKKAKRPHKSRGAMVVCCPHRVIYGFHVMLRGESPRDVFTVLFTRLNREHLPKFVVYDNACALRNYCMRREPAFFAEITFVVDRFHYAKAGAEVHKCGPSNATDFYDLLRWVNTSAVESVNSFLKRFRTLGWYSGLESFMIFLSILLSGYNVDLRRVDDAKLRVTVPAGQWSEIVRRLLLGG</sequence>
<gene>
    <name evidence="3" type="ORF">KFL_003670040</name>
</gene>
<keyword evidence="2" id="KW-1133">Transmembrane helix</keyword>
<name>A0A1Y1IAP7_KLENI</name>
<dbReference type="Proteomes" id="UP000054558">
    <property type="component" value="Unassembled WGS sequence"/>
</dbReference>
<evidence type="ECO:0000256" key="2">
    <source>
        <dbReference type="SAM" id="Phobius"/>
    </source>
</evidence>
<protein>
    <submittedName>
        <fullName evidence="3">Uncharacterized protein</fullName>
    </submittedName>
</protein>